<evidence type="ECO:0000313" key="4">
    <source>
        <dbReference type="Proteomes" id="UP001139451"/>
    </source>
</evidence>
<proteinExistence type="predicted"/>
<dbReference type="Proteomes" id="UP001139451">
    <property type="component" value="Unassembled WGS sequence"/>
</dbReference>
<dbReference type="RefSeq" id="WP_254296335.1">
    <property type="nucleotide sequence ID" value="NZ_JAMLDX010000022.1"/>
</dbReference>
<accession>A0A9X2KNC2</accession>
<keyword evidence="2" id="KW-0812">Transmembrane</keyword>
<feature type="transmembrane region" description="Helical" evidence="2">
    <location>
        <begin position="64"/>
        <end position="86"/>
    </location>
</feature>
<protein>
    <submittedName>
        <fullName evidence="3">Uncharacterized protein</fullName>
    </submittedName>
</protein>
<dbReference type="EMBL" id="JAMLDX010000022">
    <property type="protein sequence ID" value="MCP3732700.1"/>
    <property type="molecule type" value="Genomic_DNA"/>
</dbReference>
<evidence type="ECO:0000256" key="1">
    <source>
        <dbReference type="SAM" id="MobiDB-lite"/>
    </source>
</evidence>
<comment type="caution">
    <text evidence="3">The sequence shown here is derived from an EMBL/GenBank/DDBJ whole genome shotgun (WGS) entry which is preliminary data.</text>
</comment>
<reference evidence="3" key="1">
    <citation type="submission" date="2022-05" db="EMBL/GenBank/DDBJ databases">
        <title>Sphingomonas sp. strain MG17 Genome sequencing and assembly.</title>
        <authorList>
            <person name="Kim I."/>
        </authorList>
    </citation>
    <scope>NUCLEOTIDE SEQUENCE</scope>
    <source>
        <strain evidence="3">MG17</strain>
    </source>
</reference>
<organism evidence="3 4">
    <name type="scientific">Sphingomonas tagetis</name>
    <dbReference type="NCBI Taxonomy" id="2949092"/>
    <lineage>
        <taxon>Bacteria</taxon>
        <taxon>Pseudomonadati</taxon>
        <taxon>Pseudomonadota</taxon>
        <taxon>Alphaproteobacteria</taxon>
        <taxon>Sphingomonadales</taxon>
        <taxon>Sphingomonadaceae</taxon>
        <taxon>Sphingomonas</taxon>
    </lineage>
</organism>
<dbReference type="AlphaFoldDB" id="A0A9X2KNC2"/>
<sequence length="139" mass="15709">MEPSSDLDPAIEAETAATTPPLRIGDYLWHPWYAKAWWIAIPLYWLPAGTAMEPAMQRFYTSGFGIATNIILMPITAGLVLGFGYLRRLLAEGEPADTWFDYDVGEYRKPGMSHPTMDETDPRSGPQWIGYSFRERGPH</sequence>
<keyword evidence="2" id="KW-0472">Membrane</keyword>
<evidence type="ECO:0000313" key="3">
    <source>
        <dbReference type="EMBL" id="MCP3732700.1"/>
    </source>
</evidence>
<feature type="region of interest" description="Disordered" evidence="1">
    <location>
        <begin position="111"/>
        <end position="139"/>
    </location>
</feature>
<evidence type="ECO:0000256" key="2">
    <source>
        <dbReference type="SAM" id="Phobius"/>
    </source>
</evidence>
<name>A0A9X2KNC2_9SPHN</name>
<keyword evidence="4" id="KW-1185">Reference proteome</keyword>
<keyword evidence="2" id="KW-1133">Transmembrane helix</keyword>
<gene>
    <name evidence="3" type="ORF">M9978_19975</name>
</gene>